<reference evidence="3" key="1">
    <citation type="submission" date="2017-02" db="UniProtKB">
        <authorList>
            <consortium name="WormBaseParasite"/>
        </authorList>
    </citation>
    <scope>IDENTIFICATION</scope>
</reference>
<feature type="compositionally biased region" description="Low complexity" evidence="1">
    <location>
        <begin position="38"/>
        <end position="47"/>
    </location>
</feature>
<dbReference type="SUPFAM" id="SSF46458">
    <property type="entry name" value="Globin-like"/>
    <property type="match status" value="1"/>
</dbReference>
<keyword evidence="2" id="KW-1185">Reference proteome</keyword>
<sequence>MGNDNSLPAVKQQRTKAFRSARPHRKFTEFGKVRRSSTDSTASSTGQSQQCSQNQLIKCRSYPPHCNSLHENCCSKLGSDNHEALNQKLSCDTLSDHNLKSGLLSPQSTTLLGKDNHRLYVDRRRSKSLCSQQLRADCLTVSAAVTSVAPTRRTSNGVVQSLTKLRIQQCFKAAKPNMGQLILKRACSLRGEIRSFLSHLSSEKVDDLAIEFYNFLSDCVEKTDDAESVKSISKKFGEHLANLSSSGFRPDYLTPIADAAIAECVKLDGGAHKRCETLSAWSQLITVMFTNVRDGYYETMREHRRISLPHFQARLNMSNLNEKSRICA</sequence>
<dbReference type="GO" id="GO:0020037">
    <property type="term" value="F:heme binding"/>
    <property type="evidence" value="ECO:0007669"/>
    <property type="project" value="InterPro"/>
</dbReference>
<evidence type="ECO:0000313" key="3">
    <source>
        <dbReference type="WBParaSite" id="SMUV_0000110101-mRNA-1"/>
    </source>
</evidence>
<dbReference type="WBParaSite" id="SMUV_0000110101-mRNA-1">
    <property type="protein sequence ID" value="SMUV_0000110101-mRNA-1"/>
    <property type="gene ID" value="SMUV_0000110101"/>
</dbReference>
<dbReference type="GO" id="GO:0019825">
    <property type="term" value="F:oxygen binding"/>
    <property type="evidence" value="ECO:0007669"/>
    <property type="project" value="InterPro"/>
</dbReference>
<dbReference type="Proteomes" id="UP000046393">
    <property type="component" value="Unplaced"/>
</dbReference>
<feature type="compositionally biased region" description="Basic residues" evidence="1">
    <location>
        <begin position="13"/>
        <end position="25"/>
    </location>
</feature>
<dbReference type="AlphaFoldDB" id="A0A0N5AAD3"/>
<proteinExistence type="predicted"/>
<dbReference type="InterPro" id="IPR012292">
    <property type="entry name" value="Globin/Proto"/>
</dbReference>
<name>A0A0N5AAD3_9BILA</name>
<protein>
    <submittedName>
        <fullName evidence="3">GLOBIN domain-containing protein</fullName>
    </submittedName>
</protein>
<evidence type="ECO:0000313" key="2">
    <source>
        <dbReference type="Proteomes" id="UP000046393"/>
    </source>
</evidence>
<accession>A0A0N5AAD3</accession>
<dbReference type="Gene3D" id="1.10.490.10">
    <property type="entry name" value="Globins"/>
    <property type="match status" value="1"/>
</dbReference>
<dbReference type="InterPro" id="IPR009050">
    <property type="entry name" value="Globin-like_sf"/>
</dbReference>
<evidence type="ECO:0000256" key="1">
    <source>
        <dbReference type="SAM" id="MobiDB-lite"/>
    </source>
</evidence>
<organism evidence="2 3">
    <name type="scientific">Syphacia muris</name>
    <dbReference type="NCBI Taxonomy" id="451379"/>
    <lineage>
        <taxon>Eukaryota</taxon>
        <taxon>Metazoa</taxon>
        <taxon>Ecdysozoa</taxon>
        <taxon>Nematoda</taxon>
        <taxon>Chromadorea</taxon>
        <taxon>Rhabditida</taxon>
        <taxon>Spirurina</taxon>
        <taxon>Oxyuridomorpha</taxon>
        <taxon>Oxyuroidea</taxon>
        <taxon>Oxyuridae</taxon>
        <taxon>Syphacia</taxon>
    </lineage>
</organism>
<feature type="region of interest" description="Disordered" evidence="1">
    <location>
        <begin position="1"/>
        <end position="47"/>
    </location>
</feature>